<accession>A0AAV5TNR1</accession>
<comment type="caution">
    <text evidence="2">The sequence shown here is derived from an EMBL/GenBank/DDBJ whole genome shotgun (WGS) entry which is preliminary data.</text>
</comment>
<feature type="compositionally biased region" description="Basic residues" evidence="1">
    <location>
        <begin position="1"/>
        <end position="19"/>
    </location>
</feature>
<feature type="region of interest" description="Disordered" evidence="1">
    <location>
        <begin position="1"/>
        <end position="162"/>
    </location>
</feature>
<dbReference type="Proteomes" id="UP001432027">
    <property type="component" value="Unassembled WGS sequence"/>
</dbReference>
<keyword evidence="3" id="KW-1185">Reference proteome</keyword>
<sequence length="162" mass="16810">PSSIQHPHRIIRPSNKRPSRPYVKPYIPADEDKESTRSPYHFPPPSTSTSQQEALAKVYGKIPAFAPNMKKEQERRVKSSPVSTSESSSITSPEASSISSSESTSSSSSISESSSSSTTTAITAESASSSTTKTSPSSSISESASSASSASASSVSTSSSPS</sequence>
<proteinExistence type="predicted"/>
<dbReference type="AlphaFoldDB" id="A0AAV5TNR1"/>
<feature type="non-terminal residue" evidence="2">
    <location>
        <position position="162"/>
    </location>
</feature>
<gene>
    <name evidence="2" type="ORF">PENTCL1PPCAC_18048</name>
</gene>
<name>A0AAV5TNR1_9BILA</name>
<feature type="non-terminal residue" evidence="2">
    <location>
        <position position="1"/>
    </location>
</feature>
<dbReference type="EMBL" id="BTSX01000004">
    <property type="protein sequence ID" value="GMS95873.1"/>
    <property type="molecule type" value="Genomic_DNA"/>
</dbReference>
<reference evidence="2" key="1">
    <citation type="submission" date="2023-10" db="EMBL/GenBank/DDBJ databases">
        <title>Genome assembly of Pristionchus species.</title>
        <authorList>
            <person name="Yoshida K."/>
            <person name="Sommer R.J."/>
        </authorList>
    </citation>
    <scope>NUCLEOTIDE SEQUENCE</scope>
    <source>
        <strain evidence="2">RS0144</strain>
    </source>
</reference>
<organism evidence="2 3">
    <name type="scientific">Pristionchus entomophagus</name>
    <dbReference type="NCBI Taxonomy" id="358040"/>
    <lineage>
        <taxon>Eukaryota</taxon>
        <taxon>Metazoa</taxon>
        <taxon>Ecdysozoa</taxon>
        <taxon>Nematoda</taxon>
        <taxon>Chromadorea</taxon>
        <taxon>Rhabditida</taxon>
        <taxon>Rhabditina</taxon>
        <taxon>Diplogasteromorpha</taxon>
        <taxon>Diplogasteroidea</taxon>
        <taxon>Neodiplogasteridae</taxon>
        <taxon>Pristionchus</taxon>
    </lineage>
</organism>
<evidence type="ECO:0000256" key="1">
    <source>
        <dbReference type="SAM" id="MobiDB-lite"/>
    </source>
</evidence>
<protein>
    <submittedName>
        <fullName evidence="2">Uncharacterized protein</fullName>
    </submittedName>
</protein>
<evidence type="ECO:0000313" key="2">
    <source>
        <dbReference type="EMBL" id="GMS95873.1"/>
    </source>
</evidence>
<evidence type="ECO:0000313" key="3">
    <source>
        <dbReference type="Proteomes" id="UP001432027"/>
    </source>
</evidence>
<feature type="compositionally biased region" description="Low complexity" evidence="1">
    <location>
        <begin position="79"/>
        <end position="162"/>
    </location>
</feature>